<sequence length="431" mass="45968">MSDLRLGIAGLGTVGVGVVKLVNDRQTAYNQMFGTTMSITAVSARTKGADRGVSLDGYKWFDDARELAKSADIDVFVELIGGDEGIAKEAVINALEAGKHVVTANKALIAKHGVMLAKLAEANNVALMFEAAVAGGIPIIRVMSQSVVANEITHLAGIMNGTCNYILTTMEKDGSDFADVLADAQAKGYAEADPTFDVGGIDTAHKLAILTSLAFGTEVDFDSIYIEGIEKITAADIRNADAMGYRIKLLGMALKTETGIEQRVHPALVSKNSPIAAVDDVNNAVYIESKMLDGIMLEGKGAGEGPTASSVVGDILQILRGFIEPAFIMPADKLKPYEKARMNRHEGGYYIALSVKDKVGALAAISERMAEASISIDSLIQQKDESDEGVIPVTLLTAETSEREIQYVLKKMDADGYLAAESRVIRIEKFN</sequence>
<comment type="pathway">
    <text evidence="1">Amino-acid biosynthesis; L-threonine biosynthesis; L-threonine from L-aspartate: step 3/5.</text>
</comment>
<dbReference type="InterPro" id="IPR036291">
    <property type="entry name" value="NAD(P)-bd_dom_sf"/>
</dbReference>
<evidence type="ECO:0000256" key="12">
    <source>
        <dbReference type="PIRSR" id="PIRSR000098-2"/>
    </source>
</evidence>
<evidence type="ECO:0000256" key="6">
    <source>
        <dbReference type="ARBA" id="ARBA00022605"/>
    </source>
</evidence>
<keyword evidence="6" id="KW-0028">Amino-acid biosynthesis</keyword>
<dbReference type="AlphaFoldDB" id="A0A2A4YTP5"/>
<dbReference type="Pfam" id="PF03447">
    <property type="entry name" value="NAD_binding_3"/>
    <property type="match status" value="1"/>
</dbReference>
<dbReference type="GO" id="GO:0004412">
    <property type="term" value="F:homoserine dehydrogenase activity"/>
    <property type="evidence" value="ECO:0007669"/>
    <property type="project" value="UniProtKB-EC"/>
</dbReference>
<name>A0A2A4YTP5_9PROT</name>
<feature type="binding site" evidence="12">
    <location>
        <position position="106"/>
    </location>
    <ligand>
        <name>NADPH</name>
        <dbReference type="ChEBI" id="CHEBI:57783"/>
    </ligand>
</feature>
<keyword evidence="8 12" id="KW-0521">NADP</keyword>
<dbReference type="FunFam" id="3.30.360.10:FF:000005">
    <property type="entry name" value="Homoserine dehydrogenase"/>
    <property type="match status" value="1"/>
</dbReference>
<evidence type="ECO:0000259" key="14">
    <source>
        <dbReference type="PROSITE" id="PS51671"/>
    </source>
</evidence>
<reference key="1">
    <citation type="submission" date="2017-08" db="EMBL/GenBank/DDBJ databases">
        <title>A dynamic microbial community with high functional redundancy inhabits the cold, oxic subseafloor aquifer.</title>
        <authorList>
            <person name="Tully B.J."/>
            <person name="Wheat C.G."/>
            <person name="Glazer B.T."/>
            <person name="Huber J.A."/>
        </authorList>
    </citation>
    <scope>NUCLEOTIDE SEQUENCE [LARGE SCALE GENOMIC DNA]</scope>
</reference>
<evidence type="ECO:0000256" key="10">
    <source>
        <dbReference type="ARBA" id="ARBA00023167"/>
    </source>
</evidence>
<dbReference type="PROSITE" id="PS51671">
    <property type="entry name" value="ACT"/>
    <property type="match status" value="1"/>
</dbReference>
<evidence type="ECO:0000256" key="3">
    <source>
        <dbReference type="ARBA" id="ARBA00006753"/>
    </source>
</evidence>
<evidence type="ECO:0000256" key="2">
    <source>
        <dbReference type="ARBA" id="ARBA00005062"/>
    </source>
</evidence>
<evidence type="ECO:0000256" key="9">
    <source>
        <dbReference type="ARBA" id="ARBA00023002"/>
    </source>
</evidence>
<feature type="domain" description="ACT" evidence="14">
    <location>
        <begin position="350"/>
        <end position="431"/>
    </location>
</feature>
<dbReference type="InterPro" id="IPR016204">
    <property type="entry name" value="HDH"/>
</dbReference>
<organism evidence="15">
    <name type="scientific">OCS116 cluster bacterium</name>
    <dbReference type="NCBI Taxonomy" id="2030921"/>
    <lineage>
        <taxon>Bacteria</taxon>
        <taxon>Pseudomonadati</taxon>
        <taxon>Pseudomonadota</taxon>
        <taxon>Alphaproteobacteria</taxon>
        <taxon>OCS116 cluster</taxon>
    </lineage>
</organism>
<dbReference type="GO" id="GO:0050661">
    <property type="term" value="F:NADP binding"/>
    <property type="evidence" value="ECO:0007669"/>
    <property type="project" value="InterPro"/>
</dbReference>
<dbReference type="PANTHER" id="PTHR43331">
    <property type="entry name" value="HOMOSERINE DEHYDROGENASE"/>
    <property type="match status" value="1"/>
</dbReference>
<dbReference type="GO" id="GO:0009088">
    <property type="term" value="P:threonine biosynthetic process"/>
    <property type="evidence" value="ECO:0007669"/>
    <property type="project" value="UniProtKB-UniPathway"/>
</dbReference>
<dbReference type="CDD" id="cd04881">
    <property type="entry name" value="ACT_HSDH-Hom"/>
    <property type="match status" value="1"/>
</dbReference>
<evidence type="ECO:0000256" key="11">
    <source>
        <dbReference type="PIRSR" id="PIRSR000098-1"/>
    </source>
</evidence>
<evidence type="ECO:0000256" key="7">
    <source>
        <dbReference type="ARBA" id="ARBA00022697"/>
    </source>
</evidence>
<evidence type="ECO:0000256" key="13">
    <source>
        <dbReference type="RuleBase" id="RU004171"/>
    </source>
</evidence>
<accession>A0A2A4YTP5</accession>
<evidence type="ECO:0000313" key="15">
    <source>
        <dbReference type="EMBL" id="PCI98186.1"/>
    </source>
</evidence>
<dbReference type="PANTHER" id="PTHR43331:SF1">
    <property type="entry name" value="HOMOSERINE DEHYDROGENASE"/>
    <property type="match status" value="1"/>
</dbReference>
<dbReference type="InterPro" id="IPR002912">
    <property type="entry name" value="ACT_dom"/>
</dbReference>
<dbReference type="SUPFAM" id="SSF55347">
    <property type="entry name" value="Glyceraldehyde-3-phosphate dehydrogenase-like, C-terminal domain"/>
    <property type="match status" value="1"/>
</dbReference>
<dbReference type="GO" id="GO:0009086">
    <property type="term" value="P:methionine biosynthetic process"/>
    <property type="evidence" value="ECO:0007669"/>
    <property type="project" value="UniProtKB-KW"/>
</dbReference>
<gene>
    <name evidence="15" type="ORF">COB13_14100</name>
</gene>
<dbReference type="InterPro" id="IPR045865">
    <property type="entry name" value="ACT-like_dom_sf"/>
</dbReference>
<evidence type="ECO:0000256" key="8">
    <source>
        <dbReference type="ARBA" id="ARBA00022857"/>
    </source>
</evidence>
<dbReference type="Gene3D" id="3.30.360.10">
    <property type="entry name" value="Dihydrodipicolinate Reductase, domain 2"/>
    <property type="match status" value="1"/>
</dbReference>
<dbReference type="InterPro" id="IPR019811">
    <property type="entry name" value="HDH_CS"/>
</dbReference>
<feature type="binding site" evidence="12">
    <location>
        <position position="191"/>
    </location>
    <ligand>
        <name>L-homoserine</name>
        <dbReference type="ChEBI" id="CHEBI:57476"/>
    </ligand>
</feature>
<comment type="caution">
    <text evidence="15">The sequence shown here is derived from an EMBL/GenBank/DDBJ whole genome shotgun (WGS) entry which is preliminary data.</text>
</comment>
<keyword evidence="7" id="KW-0791">Threonine biosynthesis</keyword>
<evidence type="ECO:0000256" key="4">
    <source>
        <dbReference type="ARBA" id="ARBA00013213"/>
    </source>
</evidence>
<dbReference type="Pfam" id="PF00742">
    <property type="entry name" value="Homoserine_dh"/>
    <property type="match status" value="1"/>
</dbReference>
<evidence type="ECO:0000256" key="1">
    <source>
        <dbReference type="ARBA" id="ARBA00005056"/>
    </source>
</evidence>
<comment type="similarity">
    <text evidence="3 13">Belongs to the homoserine dehydrogenase family.</text>
</comment>
<dbReference type="Gene3D" id="3.30.70.260">
    <property type="match status" value="1"/>
</dbReference>
<evidence type="ECO:0000256" key="5">
    <source>
        <dbReference type="ARBA" id="ARBA00013376"/>
    </source>
</evidence>
<comment type="pathway">
    <text evidence="2">Amino-acid biosynthesis; L-methionine biosynthesis via de novo pathway; L-homoserine from L-aspartate: step 3/3.</text>
</comment>
<dbReference type="UniPathway" id="UPA00051">
    <property type="reaction ID" value="UER00465"/>
</dbReference>
<dbReference type="EC" id="1.1.1.3" evidence="4"/>
<dbReference type="UniPathway" id="UPA00050">
    <property type="reaction ID" value="UER00063"/>
</dbReference>
<reference evidence="15" key="2">
    <citation type="journal article" date="2018" name="ISME J.">
        <title>A dynamic microbial community with high functional redundancy inhabits the cold, oxic subseafloor aquifer.</title>
        <authorList>
            <person name="Tully B.J."/>
            <person name="Wheat C.G."/>
            <person name="Glazer B.T."/>
            <person name="Huber J.A."/>
        </authorList>
    </citation>
    <scope>NUCLEOTIDE SEQUENCE</scope>
    <source>
        <strain evidence="15">NORP83</strain>
    </source>
</reference>
<keyword evidence="9" id="KW-0560">Oxidoreductase</keyword>
<dbReference type="SUPFAM" id="SSF51735">
    <property type="entry name" value="NAD(P)-binding Rossmann-fold domains"/>
    <property type="match status" value="1"/>
</dbReference>
<dbReference type="InterPro" id="IPR005106">
    <property type="entry name" value="Asp/hSer_DH_NAD-bd"/>
</dbReference>
<dbReference type="NCBIfam" id="NF004976">
    <property type="entry name" value="PRK06349.1"/>
    <property type="match status" value="1"/>
</dbReference>
<feature type="active site" description="Proton donor" evidence="11">
    <location>
        <position position="206"/>
    </location>
</feature>
<dbReference type="SUPFAM" id="SSF55021">
    <property type="entry name" value="ACT-like"/>
    <property type="match status" value="1"/>
</dbReference>
<dbReference type="PROSITE" id="PS01042">
    <property type="entry name" value="HOMOSER_DHGENASE"/>
    <property type="match status" value="1"/>
</dbReference>
<protein>
    <recommendedName>
        <fullName evidence="5">Homoserine dehydrogenase</fullName>
        <ecNumber evidence="4">1.1.1.3</ecNumber>
    </recommendedName>
</protein>
<keyword evidence="10" id="KW-0486">Methionine biosynthesis</keyword>
<dbReference type="InterPro" id="IPR001342">
    <property type="entry name" value="HDH_cat"/>
</dbReference>
<dbReference type="PIRSF" id="PIRSF000098">
    <property type="entry name" value="Homoser_dehydrog"/>
    <property type="match status" value="1"/>
</dbReference>
<dbReference type="EMBL" id="NVUS01000023">
    <property type="protein sequence ID" value="PCI98186.1"/>
    <property type="molecule type" value="Genomic_DNA"/>
</dbReference>
<dbReference type="Gene3D" id="3.40.50.720">
    <property type="entry name" value="NAD(P)-binding Rossmann-like Domain"/>
    <property type="match status" value="1"/>
</dbReference>
<proteinExistence type="inferred from homology"/>